<gene>
    <name evidence="2" type="ORF">QWY29_20800</name>
</gene>
<dbReference type="EMBL" id="JAUHJR010000297">
    <property type="protein sequence ID" value="MDN4163809.1"/>
    <property type="molecule type" value="Genomic_DNA"/>
</dbReference>
<proteinExistence type="predicted"/>
<accession>A0ABT8F0M2</accession>
<evidence type="ECO:0000313" key="3">
    <source>
        <dbReference type="Proteomes" id="UP001168537"/>
    </source>
</evidence>
<protein>
    <submittedName>
        <fullName evidence="2">Uncharacterized protein</fullName>
    </submittedName>
</protein>
<dbReference type="RefSeq" id="WP_300963108.1">
    <property type="nucleotide sequence ID" value="NZ_JAUHJR010000297.1"/>
</dbReference>
<comment type="caution">
    <text evidence="2">The sequence shown here is derived from an EMBL/GenBank/DDBJ whole genome shotgun (WGS) entry which is preliminary data.</text>
</comment>
<name>A0ABT8F0M2_9ACTN</name>
<feature type="non-terminal residue" evidence="2">
    <location>
        <position position="1"/>
    </location>
</feature>
<feature type="region of interest" description="Disordered" evidence="1">
    <location>
        <begin position="39"/>
        <end position="65"/>
    </location>
</feature>
<sequence>FVTAPVVEPPRDDPDWGRVRLTEDAEELWARVVADRPRGDLGRGAISGSRPGGSGADAEANGLCG</sequence>
<evidence type="ECO:0000256" key="1">
    <source>
        <dbReference type="SAM" id="MobiDB-lite"/>
    </source>
</evidence>
<reference evidence="2" key="1">
    <citation type="submission" date="2023-06" db="EMBL/GenBank/DDBJ databases">
        <title>Draft genome sequence of Nocardioides sp. SOB72.</title>
        <authorList>
            <person name="Zhang G."/>
        </authorList>
    </citation>
    <scope>NUCLEOTIDE SEQUENCE</scope>
    <source>
        <strain evidence="2">SOB72</strain>
    </source>
</reference>
<evidence type="ECO:0000313" key="2">
    <source>
        <dbReference type="EMBL" id="MDN4163809.1"/>
    </source>
</evidence>
<organism evidence="2 3">
    <name type="scientific">Nocardioides abyssi</name>
    <dbReference type="NCBI Taxonomy" id="3058370"/>
    <lineage>
        <taxon>Bacteria</taxon>
        <taxon>Bacillati</taxon>
        <taxon>Actinomycetota</taxon>
        <taxon>Actinomycetes</taxon>
        <taxon>Propionibacteriales</taxon>
        <taxon>Nocardioidaceae</taxon>
        <taxon>Nocardioides</taxon>
    </lineage>
</organism>
<keyword evidence="3" id="KW-1185">Reference proteome</keyword>
<dbReference type="Proteomes" id="UP001168537">
    <property type="component" value="Unassembled WGS sequence"/>
</dbReference>